<organism evidence="2 3">
    <name type="scientific">Streptomyces uncialis</name>
    <dbReference type="NCBI Taxonomy" id="1048205"/>
    <lineage>
        <taxon>Bacteria</taxon>
        <taxon>Bacillati</taxon>
        <taxon>Actinomycetota</taxon>
        <taxon>Actinomycetes</taxon>
        <taxon>Kitasatosporales</taxon>
        <taxon>Streptomycetaceae</taxon>
        <taxon>Streptomyces</taxon>
    </lineage>
</organism>
<comment type="caution">
    <text evidence="2">The sequence shown here is derived from an EMBL/GenBank/DDBJ whole genome shotgun (WGS) entry which is preliminary data.</text>
</comment>
<protein>
    <submittedName>
        <fullName evidence="2">Uncharacterized protein</fullName>
    </submittedName>
</protein>
<gene>
    <name evidence="2" type="ORF">AB852_29825</name>
</gene>
<dbReference type="AlphaFoldDB" id="A0A1Q4UZ03"/>
<dbReference type="EMBL" id="LFBV01000010">
    <property type="protein sequence ID" value="OKH90784.1"/>
    <property type="molecule type" value="Genomic_DNA"/>
</dbReference>
<reference evidence="2 3" key="1">
    <citation type="submission" date="2015-06" db="EMBL/GenBank/DDBJ databases">
        <title>Cloning and characterization of the uncialamcin biosynthetic gene cluster.</title>
        <authorList>
            <person name="Yan X."/>
            <person name="Huang T."/>
            <person name="Ge H."/>
            <person name="Shen B."/>
        </authorList>
    </citation>
    <scope>NUCLEOTIDE SEQUENCE [LARGE SCALE GENOMIC DNA]</scope>
    <source>
        <strain evidence="2 3">DCA2648</strain>
    </source>
</reference>
<feature type="compositionally biased region" description="Basic and acidic residues" evidence="1">
    <location>
        <begin position="9"/>
        <end position="62"/>
    </location>
</feature>
<evidence type="ECO:0000313" key="3">
    <source>
        <dbReference type="Proteomes" id="UP000186455"/>
    </source>
</evidence>
<sequence length="62" mass="7028">MEVPMAKPQQERRGADTGPDKEQRPEPDDRERPAKGPRRVFEVDRSGTARSSDDGQRNSPDH</sequence>
<evidence type="ECO:0000256" key="1">
    <source>
        <dbReference type="SAM" id="MobiDB-lite"/>
    </source>
</evidence>
<feature type="region of interest" description="Disordered" evidence="1">
    <location>
        <begin position="1"/>
        <end position="62"/>
    </location>
</feature>
<proteinExistence type="predicted"/>
<accession>A0A1Q4UZ03</accession>
<evidence type="ECO:0000313" key="2">
    <source>
        <dbReference type="EMBL" id="OKH90784.1"/>
    </source>
</evidence>
<keyword evidence="3" id="KW-1185">Reference proteome</keyword>
<dbReference type="Proteomes" id="UP000186455">
    <property type="component" value="Unassembled WGS sequence"/>
</dbReference>
<name>A0A1Q4UZ03_9ACTN</name>